<keyword evidence="7" id="KW-0833">Ubl conjugation pathway</keyword>
<dbReference type="Pfam" id="PF08240">
    <property type="entry name" value="ADH_N"/>
    <property type="match status" value="1"/>
</dbReference>
<accession>A0A9P8GLT3</accession>
<dbReference type="PANTHER" id="PTHR12830">
    <property type="entry name" value="ANAPHASE-PROMOTING COMPLEX SUBUNIT 5"/>
    <property type="match status" value="1"/>
</dbReference>
<dbReference type="OrthoDB" id="2504561at2759"/>
<reference evidence="13" key="1">
    <citation type="journal article" date="2021" name="J Fungi (Basel)">
        <title>Virulence traits and population genomics of the black yeast Aureobasidium melanogenum.</title>
        <authorList>
            <person name="Cernosa A."/>
            <person name="Sun X."/>
            <person name="Gostincar C."/>
            <person name="Fang C."/>
            <person name="Gunde-Cimerman N."/>
            <person name="Song Z."/>
        </authorList>
    </citation>
    <scope>NUCLEOTIDE SEQUENCE</scope>
    <source>
        <strain evidence="13">EXF-8016</strain>
    </source>
</reference>
<dbReference type="EMBL" id="JAHFYH010000012">
    <property type="protein sequence ID" value="KAH0226375.1"/>
    <property type="molecule type" value="Genomic_DNA"/>
</dbReference>
<dbReference type="Gene3D" id="3.90.180.10">
    <property type="entry name" value="Medium-chain alcohol dehydrogenases, catalytic domain"/>
    <property type="match status" value="1"/>
</dbReference>
<dbReference type="GO" id="GO:0045842">
    <property type="term" value="P:positive regulation of mitotic metaphase/anaphase transition"/>
    <property type="evidence" value="ECO:0007669"/>
    <property type="project" value="TreeGrafter"/>
</dbReference>
<evidence type="ECO:0000256" key="1">
    <source>
        <dbReference type="ARBA" id="ARBA00007450"/>
    </source>
</evidence>
<dbReference type="SMART" id="SM00829">
    <property type="entry name" value="PKS_ER"/>
    <property type="match status" value="1"/>
</dbReference>
<keyword evidence="6" id="KW-0498">Mitosis</keyword>
<dbReference type="InterPro" id="IPR013154">
    <property type="entry name" value="ADH-like_N"/>
</dbReference>
<dbReference type="GO" id="GO:0051301">
    <property type="term" value="P:cell division"/>
    <property type="evidence" value="ECO:0007669"/>
    <property type="project" value="UniProtKB-KW"/>
</dbReference>
<dbReference type="SUPFAM" id="SSF50129">
    <property type="entry name" value="GroES-like"/>
    <property type="match status" value="1"/>
</dbReference>
<evidence type="ECO:0000256" key="3">
    <source>
        <dbReference type="ARBA" id="ARBA00011245"/>
    </source>
</evidence>
<protein>
    <recommendedName>
        <fullName evidence="4">Anaphase-promoting complex subunit 5</fullName>
    </recommendedName>
    <alternativeName>
        <fullName evidence="10">Cyclosome subunit 5</fullName>
    </alternativeName>
</protein>
<evidence type="ECO:0000256" key="11">
    <source>
        <dbReference type="ARBA" id="ARBA00045696"/>
    </source>
</evidence>
<dbReference type="InterPro" id="IPR037679">
    <property type="entry name" value="Apc5"/>
</dbReference>
<evidence type="ECO:0000256" key="4">
    <source>
        <dbReference type="ARBA" id="ARBA00016066"/>
    </source>
</evidence>
<gene>
    <name evidence="13" type="ORF">KCV03_g2570</name>
</gene>
<evidence type="ECO:0000313" key="13">
    <source>
        <dbReference type="EMBL" id="KAH0226375.1"/>
    </source>
</evidence>
<dbReference type="SUPFAM" id="SSF51735">
    <property type="entry name" value="NAD(P)-binding Rossmann-fold domains"/>
    <property type="match status" value="1"/>
</dbReference>
<dbReference type="Pfam" id="PF00107">
    <property type="entry name" value="ADH_zinc_N"/>
    <property type="match status" value="1"/>
</dbReference>
<dbReference type="PANTHER" id="PTHR12830:SF9">
    <property type="entry name" value="ANAPHASE-PROMOTING COMPLEX SUBUNIT 5"/>
    <property type="match status" value="1"/>
</dbReference>
<dbReference type="InterPro" id="IPR047122">
    <property type="entry name" value="Trans-enoyl_RdTase-like"/>
</dbReference>
<dbReference type="GO" id="GO:0070979">
    <property type="term" value="P:protein K11-linked ubiquitination"/>
    <property type="evidence" value="ECO:0007669"/>
    <property type="project" value="TreeGrafter"/>
</dbReference>
<dbReference type="InterPro" id="IPR011032">
    <property type="entry name" value="GroES-like_sf"/>
</dbReference>
<reference evidence="13" key="2">
    <citation type="submission" date="2021-08" db="EMBL/GenBank/DDBJ databases">
        <authorList>
            <person name="Gostincar C."/>
            <person name="Sun X."/>
            <person name="Song Z."/>
            <person name="Gunde-Cimerman N."/>
        </authorList>
    </citation>
    <scope>NUCLEOTIDE SEQUENCE</scope>
    <source>
        <strain evidence="13">EXF-8016</strain>
    </source>
</reference>
<name>A0A9P8GLT3_AURME</name>
<dbReference type="Pfam" id="PF12862">
    <property type="entry name" value="ANAPC5"/>
    <property type="match status" value="1"/>
</dbReference>
<keyword evidence="8" id="KW-0560">Oxidoreductase</keyword>
<dbReference type="InterPro" id="IPR013149">
    <property type="entry name" value="ADH-like_C"/>
</dbReference>
<dbReference type="AlphaFoldDB" id="A0A9P8GLT3"/>
<keyword evidence="9" id="KW-0131">Cell cycle</keyword>
<feature type="domain" description="Enoyl reductase (ER)" evidence="12">
    <location>
        <begin position="19"/>
        <end position="347"/>
    </location>
</feature>
<sequence>MANTMSDNANKAAWLTEAKQNPLKVDHAPMPTPGPDEVVIKNKAVAVNPVDWKIQDYGVFIQSFPNILGTDVAGEVYEVGSDVKNFKKGDRVLAHCIGLATGKAQNAGFQLFSACPEILTSKIPEQISFTEATVLPLAISTASAGLYQKGYLELPYPTASPKPSGKVILIWGGSSSVGSTAIQLAVASGVKVVTTASKHNHDYCSKLGASAVIDYNSSSVTDEIVSAIKDTGAEFAGVYDSISVPESFKHCFEVLQKAGGSKNMATVLPPPEDKPSGLNVQGVFAITIATQHKEVGDAVWQKFVPGAIQSGDLKCLPEPLVIGQGLESVQKGLDKNKAGVSAKKVVIELSPLNAADQKPLIPPSIQDLETLLRSHESAVPGRSLYHLFVDHLWAIHDFVTFTAFLQDQTSVTASPQDQVEGSKAKFVCSPTSPIGQFARRCHLESVRLQFSDAYQLWEDLVVFREPTKGNYVERNPKSPFACYYPDAASANLLQPDQSGASAILLDRMNKQESRPTVPSSLDDVEKVMHFQLGQLQKFGSRVSDEMKAQLRAMVEQGASKPSDMHFINFFDAWRRGAYNKAIELLHRYFDYTMESQGSDHIKTYHQYALLHLAVLHADFGCYGEAISAMNECIATARENQDARCLHFSLSWLAHLRKAYPEFSRLENGGEGSELAGNESDIITFLQQKAVENKDWATLSSSLLSQAEVNVESGGSVARALEQIYQSSYLNSLHNVSSMVPSQLRLHSAIFNRLGQMPLAEHYCKVMYHIFRQDASRPDVLNVVLQNAHMHSILGEYEEAYELLRQNDPSKEKTLRLDNTFTAFAAMISLRRAIHHNDFFVAEEFLRQLKPIRQTADAGVIFETYVLEIELLMRQGKMSSAFDCIEKQVAEAKAADSADIVRRIKLLTLKARLFAKAGLPTKGFSIAMRAASSAQRAMIMPAMWEAIGALCVILIDLGEFGAARSLVDAIMPQVLEGGNTTTIAQLYSILTDSYVGLAGKAFESDPSQSSGHIDAAFMYLGRAHEAYVKVEDLDGVLESLTKKAMLYKHKDDGDMIEEVERLYNSTVQEAERRQLAMQGQAA</sequence>
<dbReference type="InterPro" id="IPR020843">
    <property type="entry name" value="ER"/>
</dbReference>
<dbReference type="InterPro" id="IPR036291">
    <property type="entry name" value="NAD(P)-bd_dom_sf"/>
</dbReference>
<evidence type="ECO:0000256" key="8">
    <source>
        <dbReference type="ARBA" id="ARBA00023002"/>
    </source>
</evidence>
<dbReference type="Gene3D" id="3.40.50.720">
    <property type="entry name" value="NAD(P)-binding Rossmann-like Domain"/>
    <property type="match status" value="1"/>
</dbReference>
<evidence type="ECO:0000256" key="2">
    <source>
        <dbReference type="ARBA" id="ARBA00008072"/>
    </source>
</evidence>
<dbReference type="CDD" id="cd08249">
    <property type="entry name" value="enoyl_reductase_like"/>
    <property type="match status" value="1"/>
</dbReference>
<dbReference type="InterPro" id="IPR026000">
    <property type="entry name" value="Apc5_dom"/>
</dbReference>
<evidence type="ECO:0000256" key="10">
    <source>
        <dbReference type="ARBA" id="ARBA00031069"/>
    </source>
</evidence>
<evidence type="ECO:0000256" key="7">
    <source>
        <dbReference type="ARBA" id="ARBA00022786"/>
    </source>
</evidence>
<evidence type="ECO:0000256" key="9">
    <source>
        <dbReference type="ARBA" id="ARBA00023306"/>
    </source>
</evidence>
<dbReference type="InterPro" id="IPR011990">
    <property type="entry name" value="TPR-like_helical_dom_sf"/>
</dbReference>
<keyword evidence="5" id="KW-0132">Cell division</keyword>
<evidence type="ECO:0000256" key="6">
    <source>
        <dbReference type="ARBA" id="ARBA00022776"/>
    </source>
</evidence>
<feature type="non-terminal residue" evidence="13">
    <location>
        <position position="1"/>
    </location>
</feature>
<evidence type="ECO:0000259" key="12">
    <source>
        <dbReference type="SMART" id="SM00829"/>
    </source>
</evidence>
<comment type="subunit">
    <text evidence="3">Monomer.</text>
</comment>
<evidence type="ECO:0000313" key="14">
    <source>
        <dbReference type="Proteomes" id="UP000767238"/>
    </source>
</evidence>
<comment type="caution">
    <text evidence="13">The sequence shown here is derived from an EMBL/GenBank/DDBJ whole genome shotgun (WGS) entry which is preliminary data.</text>
</comment>
<evidence type="ECO:0000256" key="5">
    <source>
        <dbReference type="ARBA" id="ARBA00022618"/>
    </source>
</evidence>
<dbReference type="Proteomes" id="UP000767238">
    <property type="component" value="Unassembled WGS sequence"/>
</dbReference>
<organism evidence="13 14">
    <name type="scientific">Aureobasidium melanogenum</name>
    <name type="common">Aureobasidium pullulans var. melanogenum</name>
    <dbReference type="NCBI Taxonomy" id="46634"/>
    <lineage>
        <taxon>Eukaryota</taxon>
        <taxon>Fungi</taxon>
        <taxon>Dikarya</taxon>
        <taxon>Ascomycota</taxon>
        <taxon>Pezizomycotina</taxon>
        <taxon>Dothideomycetes</taxon>
        <taxon>Dothideomycetidae</taxon>
        <taxon>Dothideales</taxon>
        <taxon>Saccotheciaceae</taxon>
        <taxon>Aureobasidium</taxon>
    </lineage>
</organism>
<comment type="function">
    <text evidence="11">Component of the anaphase promoting complex/cyclosome (APC/C), a cell cycle-regulated E3 ubiquitin ligase that controls progression through mitosis and the G1 phase of the cell cycle. The APC/C complex acts by mediating ubiquitination and subsequent degradation of target proteins: it mainly mediates the formation of 'Lys-11'-linked polyubiquitin chains and, to a lower extent, the formation of 'Lys-48'- and 'Lys-63'-linked polyubiquitin chains. The APC/C complex catalyzes assembly of branched 'Lys-11'-/'Lys-48'-linked branched ubiquitin chains on target proteins.</text>
</comment>
<comment type="similarity">
    <text evidence="1">Belongs to the APC5 family.</text>
</comment>
<dbReference type="Gene3D" id="1.25.40.10">
    <property type="entry name" value="Tetratricopeptide repeat domain"/>
    <property type="match status" value="1"/>
</dbReference>
<proteinExistence type="inferred from homology"/>
<dbReference type="GO" id="GO:0031145">
    <property type="term" value="P:anaphase-promoting complex-dependent catabolic process"/>
    <property type="evidence" value="ECO:0007669"/>
    <property type="project" value="TreeGrafter"/>
</dbReference>
<comment type="similarity">
    <text evidence="2">Belongs to the zinc-containing alcohol dehydrogenase family.</text>
</comment>
<dbReference type="GO" id="GO:0005680">
    <property type="term" value="C:anaphase-promoting complex"/>
    <property type="evidence" value="ECO:0007669"/>
    <property type="project" value="InterPro"/>
</dbReference>
<dbReference type="GO" id="GO:0016651">
    <property type="term" value="F:oxidoreductase activity, acting on NAD(P)H"/>
    <property type="evidence" value="ECO:0007669"/>
    <property type="project" value="InterPro"/>
</dbReference>